<accession>D2MNR8</accession>
<dbReference type="SUPFAM" id="SSF55194">
    <property type="entry name" value="Ribosome recycling factor, RRF"/>
    <property type="match status" value="1"/>
</dbReference>
<dbReference type="GO" id="GO:0005737">
    <property type="term" value="C:cytoplasm"/>
    <property type="evidence" value="ECO:0007669"/>
    <property type="project" value="UniProtKB-SubCell"/>
</dbReference>
<evidence type="ECO:0000256" key="3">
    <source>
        <dbReference type="ARBA" id="ARBA00022490"/>
    </source>
</evidence>
<dbReference type="AlphaFoldDB" id="D2MNR8"/>
<dbReference type="STRING" id="679192.HMPREF9013_0729"/>
<feature type="coiled-coil region" evidence="6">
    <location>
        <begin position="143"/>
        <end position="170"/>
    </location>
</feature>
<dbReference type="CDD" id="cd00520">
    <property type="entry name" value="RRF"/>
    <property type="match status" value="1"/>
</dbReference>
<sequence>MAYPIIDSCSMKMDKVMDHLQSELNTVRTGMANAKLMDRVEADYYGTPTPLNQIAGISVSEGRTIVIKPYDPSSLKEIERACNEANLGMAPQNDGTVIRLTVPQLTGETRKEMSKKVGQIAEESKIQIRNIRRDAMNVVKKDKEMDEDMQKDMENEIQKLTDKYVKKIDEQAKAKEAEVLKV</sequence>
<dbReference type="FunFam" id="1.10.132.20:FF:000001">
    <property type="entry name" value="Ribosome-recycling factor"/>
    <property type="match status" value="1"/>
</dbReference>
<dbReference type="RefSeq" id="WP_006627136.1">
    <property type="nucleotide sequence ID" value="NZ_ADFR01000007.1"/>
</dbReference>
<keyword evidence="4 5" id="KW-0648">Protein biosynthesis</keyword>
<evidence type="ECO:0000313" key="9">
    <source>
        <dbReference type="Proteomes" id="UP000005017"/>
    </source>
</evidence>
<dbReference type="GO" id="GO:0043023">
    <property type="term" value="F:ribosomal large subunit binding"/>
    <property type="evidence" value="ECO:0007669"/>
    <property type="project" value="TreeGrafter"/>
</dbReference>
<organism evidence="8 9">
    <name type="scientific">Bulleidia extructa W1219</name>
    <dbReference type="NCBI Taxonomy" id="679192"/>
    <lineage>
        <taxon>Bacteria</taxon>
        <taxon>Bacillati</taxon>
        <taxon>Bacillota</taxon>
        <taxon>Erysipelotrichia</taxon>
        <taxon>Erysipelotrichales</taxon>
        <taxon>Erysipelotrichaceae</taxon>
        <taxon>Bulleidia</taxon>
    </lineage>
</organism>
<reference evidence="9" key="1">
    <citation type="submission" date="2009-12" db="EMBL/GenBank/DDBJ databases">
        <title>Sequence of Clostridiales genomosp. BVAB3 str. UPII9-5.</title>
        <authorList>
            <person name="Madupu R."/>
            <person name="Durkin A.S."/>
            <person name="Torralba M."/>
            <person name="Methe B."/>
            <person name="Sutton G.G."/>
            <person name="Strausberg R.L."/>
            <person name="Nelson K.E."/>
        </authorList>
    </citation>
    <scope>NUCLEOTIDE SEQUENCE [LARGE SCALE GENOMIC DNA]</scope>
    <source>
        <strain evidence="9">W1219</strain>
    </source>
</reference>
<proteinExistence type="inferred from homology"/>
<dbReference type="InterPro" id="IPR023584">
    <property type="entry name" value="Ribosome_recyc_fac_dom"/>
</dbReference>
<dbReference type="PANTHER" id="PTHR20982:SF3">
    <property type="entry name" value="MITOCHONDRIAL RIBOSOME RECYCLING FACTOR PSEUDO 1"/>
    <property type="match status" value="1"/>
</dbReference>
<gene>
    <name evidence="5 8" type="primary">frr</name>
    <name evidence="8" type="ORF">HMPREF9013_0729</name>
</gene>
<dbReference type="OrthoDB" id="9804006at2"/>
<dbReference type="HAMAP" id="MF_00040">
    <property type="entry name" value="RRF"/>
    <property type="match status" value="1"/>
</dbReference>
<evidence type="ECO:0000256" key="1">
    <source>
        <dbReference type="ARBA" id="ARBA00004496"/>
    </source>
</evidence>
<dbReference type="FunFam" id="3.30.1360.40:FF:000001">
    <property type="entry name" value="Ribosome-recycling factor"/>
    <property type="match status" value="1"/>
</dbReference>
<evidence type="ECO:0000256" key="2">
    <source>
        <dbReference type="ARBA" id="ARBA00005912"/>
    </source>
</evidence>
<dbReference type="GO" id="GO:0006415">
    <property type="term" value="P:translational termination"/>
    <property type="evidence" value="ECO:0007669"/>
    <property type="project" value="UniProtKB-UniRule"/>
</dbReference>
<dbReference type="Proteomes" id="UP000005017">
    <property type="component" value="Unassembled WGS sequence"/>
</dbReference>
<dbReference type="InterPro" id="IPR036191">
    <property type="entry name" value="RRF_sf"/>
</dbReference>
<dbReference type="NCBIfam" id="TIGR00496">
    <property type="entry name" value="frr"/>
    <property type="match status" value="1"/>
</dbReference>
<name>D2MNR8_9FIRM</name>
<comment type="subcellular location">
    <subcellularLocation>
        <location evidence="1 5">Cytoplasm</location>
    </subcellularLocation>
</comment>
<evidence type="ECO:0000256" key="5">
    <source>
        <dbReference type="HAMAP-Rule" id="MF_00040"/>
    </source>
</evidence>
<keyword evidence="9" id="KW-1185">Reference proteome</keyword>
<dbReference type="Gene3D" id="1.10.132.20">
    <property type="entry name" value="Ribosome-recycling factor"/>
    <property type="match status" value="1"/>
</dbReference>
<dbReference type="PANTHER" id="PTHR20982">
    <property type="entry name" value="RIBOSOME RECYCLING FACTOR"/>
    <property type="match status" value="1"/>
</dbReference>
<dbReference type="InterPro" id="IPR002661">
    <property type="entry name" value="Ribosome_recyc_fac"/>
</dbReference>
<comment type="caution">
    <text evidence="8">The sequence shown here is derived from an EMBL/GenBank/DDBJ whole genome shotgun (WGS) entry which is preliminary data.</text>
</comment>
<evidence type="ECO:0000256" key="6">
    <source>
        <dbReference type="SAM" id="Coils"/>
    </source>
</evidence>
<protein>
    <recommendedName>
        <fullName evidence="5">Ribosome-recycling factor</fullName>
        <shortName evidence="5">RRF</shortName>
    </recommendedName>
    <alternativeName>
        <fullName evidence="5">Ribosome-releasing factor</fullName>
    </alternativeName>
</protein>
<evidence type="ECO:0000259" key="7">
    <source>
        <dbReference type="Pfam" id="PF01765"/>
    </source>
</evidence>
<dbReference type="eggNOG" id="COG0233">
    <property type="taxonomic scope" value="Bacteria"/>
</dbReference>
<keyword evidence="3 5" id="KW-0963">Cytoplasm</keyword>
<dbReference type="Pfam" id="PF01765">
    <property type="entry name" value="RRF"/>
    <property type="match status" value="1"/>
</dbReference>
<dbReference type="EMBL" id="ADFR01000007">
    <property type="protein sequence ID" value="EFC05804.1"/>
    <property type="molecule type" value="Genomic_DNA"/>
</dbReference>
<evidence type="ECO:0000256" key="4">
    <source>
        <dbReference type="ARBA" id="ARBA00022917"/>
    </source>
</evidence>
<dbReference type="Gene3D" id="3.30.1360.40">
    <property type="match status" value="1"/>
</dbReference>
<comment type="similarity">
    <text evidence="2 5">Belongs to the RRF family.</text>
</comment>
<evidence type="ECO:0000313" key="8">
    <source>
        <dbReference type="EMBL" id="EFC05804.1"/>
    </source>
</evidence>
<keyword evidence="6" id="KW-0175">Coiled coil</keyword>
<comment type="function">
    <text evidence="5">Responsible for the release of ribosomes from messenger RNA at the termination of protein biosynthesis. May increase the efficiency of translation by recycling ribosomes from one round of translation to another.</text>
</comment>
<feature type="domain" description="Ribosome recycling factor" evidence="7">
    <location>
        <begin position="20"/>
        <end position="180"/>
    </location>
</feature>